<sequence length="214" mass="25087">MVFYIKKEVLEFLKGFETEESIQLIEDIKNNKSLYKFKEIILEDFKEPKLLEELNNGFDEFIEENNFLKTCLKIMVDLKNLKIKNTYSEQQLLKKITEIFLKNGATKNRDHETIDVVYQDVFLTTFSISDNSRNVYSGYYGILGNLIEKLFDKQSEFALGYVSFNSGDTGSIAIGLKKLQEDEDQFEIQYEIKETMETFFKTEIKVNEGSIILY</sequence>
<dbReference type="EMBL" id="MN740594">
    <property type="protein sequence ID" value="QHS78024.1"/>
    <property type="molecule type" value="Genomic_DNA"/>
</dbReference>
<dbReference type="AlphaFoldDB" id="A0A6C0AE58"/>
<evidence type="ECO:0000313" key="1">
    <source>
        <dbReference type="EMBL" id="QHS78024.1"/>
    </source>
</evidence>
<reference evidence="1" key="1">
    <citation type="journal article" date="2020" name="Nature">
        <title>Giant virus diversity and host interactions through global metagenomics.</title>
        <authorList>
            <person name="Schulz F."/>
            <person name="Roux S."/>
            <person name="Paez-Espino D."/>
            <person name="Jungbluth S."/>
            <person name="Walsh D.A."/>
            <person name="Denef V.J."/>
            <person name="McMahon K.D."/>
            <person name="Konstantinidis K.T."/>
            <person name="Eloe-Fadrosh E.A."/>
            <person name="Kyrpides N.C."/>
            <person name="Woyke T."/>
        </authorList>
    </citation>
    <scope>NUCLEOTIDE SEQUENCE</scope>
    <source>
        <strain evidence="1">GVMAG-S-1021933-23</strain>
    </source>
</reference>
<name>A0A6C0AE58_9ZZZZ</name>
<organism evidence="1">
    <name type="scientific">viral metagenome</name>
    <dbReference type="NCBI Taxonomy" id="1070528"/>
    <lineage>
        <taxon>unclassified sequences</taxon>
        <taxon>metagenomes</taxon>
        <taxon>organismal metagenomes</taxon>
    </lineage>
</organism>
<proteinExistence type="predicted"/>
<accession>A0A6C0AE58</accession>
<protein>
    <submittedName>
        <fullName evidence="1">Uncharacterized protein</fullName>
    </submittedName>
</protein>